<feature type="region of interest" description="Disordered" evidence="1">
    <location>
        <begin position="1"/>
        <end position="32"/>
    </location>
</feature>
<sequence>MTDGSEKGNGNDNVKDSRKADEASSDSRQSFRGIEKITADFQCFVCGAVFNTDEDRKQHLEKEAHGTLHEESTEQDKEIAREQEELNESHAHHV</sequence>
<dbReference type="Proteomes" id="UP000027093">
    <property type="component" value="Chromosome"/>
</dbReference>
<gene>
    <name evidence="3" type="ORF">NVIE_001810</name>
</gene>
<dbReference type="HOGENOM" id="CLU_2379516_0_0_2"/>
<dbReference type="RefSeq" id="WP_075053594.1">
    <property type="nucleotide sequence ID" value="NZ_CP007536.1"/>
</dbReference>
<feature type="region of interest" description="Disordered" evidence="1">
    <location>
        <begin position="57"/>
        <end position="94"/>
    </location>
</feature>
<dbReference type="STRING" id="926571.NVIE_001810"/>
<dbReference type="EMBL" id="CP007536">
    <property type="protein sequence ID" value="AIC14364.1"/>
    <property type="molecule type" value="Genomic_DNA"/>
</dbReference>
<feature type="compositionally biased region" description="Basic and acidic residues" evidence="1">
    <location>
        <begin position="13"/>
        <end position="22"/>
    </location>
</feature>
<dbReference type="InterPro" id="IPR013087">
    <property type="entry name" value="Znf_C2H2_type"/>
</dbReference>
<dbReference type="InterPro" id="IPR041661">
    <property type="entry name" value="ZN622/Rei1/Reh1_Znf-C2H2"/>
</dbReference>
<evidence type="ECO:0000259" key="2">
    <source>
        <dbReference type="PROSITE" id="PS00028"/>
    </source>
</evidence>
<dbReference type="OrthoDB" id="11401at2157"/>
<evidence type="ECO:0000313" key="3">
    <source>
        <dbReference type="EMBL" id="AIC14364.1"/>
    </source>
</evidence>
<evidence type="ECO:0000313" key="4">
    <source>
        <dbReference type="Proteomes" id="UP000027093"/>
    </source>
</evidence>
<keyword evidence="4" id="KW-1185">Reference proteome</keyword>
<dbReference type="KEGG" id="nvn:NVIE_001810"/>
<dbReference type="Pfam" id="PF12756">
    <property type="entry name" value="zf-C2H2_2"/>
    <property type="match status" value="1"/>
</dbReference>
<proteinExistence type="predicted"/>
<dbReference type="AlphaFoldDB" id="A0A060HC72"/>
<dbReference type="GeneID" id="74945440"/>
<protein>
    <recommendedName>
        <fullName evidence="2">C2H2-type domain-containing protein</fullName>
    </recommendedName>
</protein>
<evidence type="ECO:0000256" key="1">
    <source>
        <dbReference type="SAM" id="MobiDB-lite"/>
    </source>
</evidence>
<name>A0A060HC72_9ARCH</name>
<dbReference type="PROSITE" id="PS00028">
    <property type="entry name" value="ZINC_FINGER_C2H2_1"/>
    <property type="match status" value="1"/>
</dbReference>
<organism evidence="3 4">
    <name type="scientific">Nitrososphaera viennensis EN76</name>
    <dbReference type="NCBI Taxonomy" id="926571"/>
    <lineage>
        <taxon>Archaea</taxon>
        <taxon>Nitrososphaerota</taxon>
        <taxon>Nitrososphaeria</taxon>
        <taxon>Nitrososphaerales</taxon>
        <taxon>Nitrososphaeraceae</taxon>
        <taxon>Nitrososphaera</taxon>
    </lineage>
</organism>
<reference evidence="3 4" key="1">
    <citation type="journal article" date="2014" name="Int. J. Syst. Evol. Microbiol.">
        <title>Nitrososphaera viennensis gen. nov., sp. nov., an aerobic and mesophilic, ammonia-oxidizing archaeon from soil and a member of the archaeal phylum Thaumarchaeota.</title>
        <authorList>
            <person name="Stieglmeier M."/>
            <person name="Klingl A."/>
            <person name="Alves R.J."/>
            <person name="Rittmann S.K."/>
            <person name="Melcher M."/>
            <person name="Leisch N."/>
            <person name="Schleper C."/>
        </authorList>
    </citation>
    <scope>NUCLEOTIDE SEQUENCE [LARGE SCALE GENOMIC DNA]</scope>
    <source>
        <strain evidence="3">EN76</strain>
    </source>
</reference>
<feature type="domain" description="C2H2-type" evidence="2">
    <location>
        <begin position="43"/>
        <end position="65"/>
    </location>
</feature>
<accession>A0A060HC72</accession>